<keyword evidence="29" id="KW-1185">Reference proteome</keyword>
<feature type="transmembrane region" description="Helical" evidence="25">
    <location>
        <begin position="826"/>
        <end position="848"/>
    </location>
</feature>
<dbReference type="FunFam" id="3.90.550.10:FF:000139">
    <property type="entry name" value="Chitin synthase 8"/>
    <property type="match status" value="1"/>
</dbReference>
<accession>A0A8S1CX92</accession>
<dbReference type="SUPFAM" id="SSF54001">
    <property type="entry name" value="Cysteine proteinases"/>
    <property type="match status" value="1"/>
</dbReference>
<feature type="compositionally biased region" description="Basic and acidic residues" evidence="24">
    <location>
        <begin position="1734"/>
        <end position="1743"/>
    </location>
</feature>
<feature type="domain" description="MPN" evidence="27">
    <location>
        <begin position="217"/>
        <end position="353"/>
    </location>
</feature>
<dbReference type="GO" id="GO:0006031">
    <property type="term" value="P:chitin biosynthetic process"/>
    <property type="evidence" value="ECO:0007669"/>
    <property type="project" value="TreeGrafter"/>
</dbReference>
<evidence type="ECO:0000256" key="3">
    <source>
        <dbReference type="ARBA" id="ARBA00012543"/>
    </source>
</evidence>
<dbReference type="InterPro" id="IPR022682">
    <property type="entry name" value="Calpain_domain_III"/>
</dbReference>
<dbReference type="InterPro" id="IPR040843">
    <property type="entry name" value="RAMA"/>
</dbReference>
<comment type="similarity">
    <text evidence="18">Belongs to the chitin synthase family. Class IV subfamily.</text>
</comment>
<dbReference type="PROSITE" id="PS00139">
    <property type="entry name" value="THIOL_PROTEASE_CYS"/>
    <property type="match status" value="1"/>
</dbReference>
<evidence type="ECO:0000256" key="5">
    <source>
        <dbReference type="ARBA" id="ARBA00022670"/>
    </source>
</evidence>
<keyword evidence="6" id="KW-0328">Glycosyltransferase</keyword>
<evidence type="ECO:0000313" key="28">
    <source>
        <dbReference type="EMBL" id="CAB3373388.1"/>
    </source>
</evidence>
<dbReference type="InterPro" id="IPR038765">
    <property type="entry name" value="Papain-like_cys_pep_sf"/>
</dbReference>
<evidence type="ECO:0000256" key="16">
    <source>
        <dbReference type="ARBA" id="ARBA00023136"/>
    </source>
</evidence>
<dbReference type="OrthoDB" id="370884at2759"/>
<feature type="transmembrane region" description="Helical" evidence="25">
    <location>
        <begin position="1479"/>
        <end position="1496"/>
    </location>
</feature>
<evidence type="ECO:0000256" key="21">
    <source>
        <dbReference type="PIRSR" id="PIRSR622684-1"/>
    </source>
</evidence>
<dbReference type="SUPFAM" id="SSF102712">
    <property type="entry name" value="JAB1/MPN domain"/>
    <property type="match status" value="1"/>
</dbReference>
<keyword evidence="13 25" id="KW-1133">Transmembrane helix</keyword>
<feature type="transmembrane region" description="Helical" evidence="25">
    <location>
        <begin position="722"/>
        <end position="743"/>
    </location>
</feature>
<evidence type="ECO:0000256" key="4">
    <source>
        <dbReference type="ARBA" id="ARBA00022475"/>
    </source>
</evidence>
<dbReference type="GO" id="GO:0046872">
    <property type="term" value="F:metal ion binding"/>
    <property type="evidence" value="ECO:0007669"/>
    <property type="project" value="UniProtKB-KW"/>
</dbReference>
<feature type="transmembrane region" description="Helical" evidence="25">
    <location>
        <begin position="600"/>
        <end position="623"/>
    </location>
</feature>
<dbReference type="CDD" id="cd04190">
    <property type="entry name" value="Chitin_synth_C"/>
    <property type="match status" value="1"/>
</dbReference>
<dbReference type="SMART" id="SM00230">
    <property type="entry name" value="CysPc"/>
    <property type="match status" value="1"/>
</dbReference>
<dbReference type="FunFam" id="3.40.140.10:FF:000053">
    <property type="entry name" value="MPN domain-containing protein CG4751"/>
    <property type="match status" value="1"/>
</dbReference>
<dbReference type="PRINTS" id="PR00704">
    <property type="entry name" value="CALPAIN"/>
</dbReference>
<keyword evidence="10 22" id="KW-0378">Hydrolase</keyword>
<feature type="transmembrane region" description="Helical" evidence="25">
    <location>
        <begin position="1503"/>
        <end position="1526"/>
    </location>
</feature>
<keyword evidence="9" id="KW-0479">Metal-binding</keyword>
<dbReference type="InterPro" id="IPR000169">
    <property type="entry name" value="Pept_cys_AS"/>
</dbReference>
<comment type="caution">
    <text evidence="28">The sequence shown here is derived from an EMBL/GenBank/DDBJ whole genome shotgun (WGS) entry which is preliminary data.</text>
</comment>
<dbReference type="InterPro" id="IPR029044">
    <property type="entry name" value="Nucleotide-diphossugar_trans"/>
</dbReference>
<dbReference type="InterPro" id="IPR022684">
    <property type="entry name" value="Calpain_cysteine_protease"/>
</dbReference>
<dbReference type="InterPro" id="IPR036213">
    <property type="entry name" value="Calpain_III_sf"/>
</dbReference>
<feature type="region of interest" description="Disordered" evidence="24">
    <location>
        <begin position="1688"/>
        <end position="1746"/>
    </location>
</feature>
<dbReference type="Gene3D" id="2.60.120.380">
    <property type="match status" value="1"/>
</dbReference>
<dbReference type="Pfam" id="PF00648">
    <property type="entry name" value="Peptidase_C2"/>
    <property type="match status" value="1"/>
</dbReference>
<evidence type="ECO:0000256" key="15">
    <source>
        <dbReference type="ARBA" id="ARBA00023054"/>
    </source>
</evidence>
<feature type="active site" evidence="21 22">
    <location>
        <position position="2271"/>
    </location>
</feature>
<feature type="coiled-coil region" evidence="23">
    <location>
        <begin position="1595"/>
        <end position="1625"/>
    </location>
</feature>
<dbReference type="CDD" id="cd00044">
    <property type="entry name" value="CysPc"/>
    <property type="match status" value="1"/>
</dbReference>
<reference evidence="28 29" key="1">
    <citation type="submission" date="2020-04" db="EMBL/GenBank/DDBJ databases">
        <authorList>
            <person name="Alioto T."/>
            <person name="Alioto T."/>
            <person name="Gomez Garrido J."/>
        </authorList>
    </citation>
    <scope>NUCLEOTIDE SEQUENCE [LARGE SCALE GENOMIC DNA]</scope>
</reference>
<evidence type="ECO:0000256" key="25">
    <source>
        <dbReference type="SAM" id="Phobius"/>
    </source>
</evidence>
<evidence type="ECO:0000256" key="1">
    <source>
        <dbReference type="ARBA" id="ARBA00004651"/>
    </source>
</evidence>
<feature type="transmembrane region" description="Helical" evidence="25">
    <location>
        <begin position="1532"/>
        <end position="1553"/>
    </location>
</feature>
<evidence type="ECO:0000256" key="18">
    <source>
        <dbReference type="ARBA" id="ARBA00046329"/>
    </source>
</evidence>
<feature type="transmembrane region" description="Helical" evidence="25">
    <location>
        <begin position="905"/>
        <end position="923"/>
    </location>
</feature>
<keyword evidence="16 25" id="KW-0472">Membrane</keyword>
<feature type="compositionally biased region" description="Basic and acidic residues" evidence="24">
    <location>
        <begin position="1705"/>
        <end position="1724"/>
    </location>
</feature>
<feature type="active site" evidence="21 22">
    <location>
        <position position="2430"/>
    </location>
</feature>
<dbReference type="InterPro" id="IPR001300">
    <property type="entry name" value="Peptidase_C2_calpain_cat"/>
</dbReference>
<dbReference type="SUPFAM" id="SSF49758">
    <property type="entry name" value="Calpain large subunit, middle domain (domain III)"/>
    <property type="match status" value="1"/>
</dbReference>
<dbReference type="GO" id="GO:0004100">
    <property type="term" value="F:chitin synthase activity"/>
    <property type="evidence" value="ECO:0007669"/>
    <property type="project" value="UniProtKB-EC"/>
</dbReference>
<dbReference type="PROSITE" id="PS50203">
    <property type="entry name" value="CALPAIN_CAT"/>
    <property type="match status" value="1"/>
</dbReference>
<comment type="similarity">
    <text evidence="20">Belongs to the peptidase M67 family.</text>
</comment>
<keyword evidence="15 23" id="KW-0175">Coiled coil</keyword>
<comment type="catalytic activity">
    <reaction evidence="19">
        <text>[(1-&gt;4)-N-acetyl-beta-D-glucosaminyl](n) + UDP-N-acetyl-alpha-D-glucosamine = [(1-&gt;4)-N-acetyl-beta-D-glucosaminyl](n+1) + UDP + H(+)</text>
        <dbReference type="Rhea" id="RHEA:16637"/>
        <dbReference type="Rhea" id="RHEA-COMP:9593"/>
        <dbReference type="Rhea" id="RHEA-COMP:9595"/>
        <dbReference type="ChEBI" id="CHEBI:15378"/>
        <dbReference type="ChEBI" id="CHEBI:17029"/>
        <dbReference type="ChEBI" id="CHEBI:57705"/>
        <dbReference type="ChEBI" id="CHEBI:58223"/>
        <dbReference type="EC" id="2.4.1.16"/>
    </reaction>
</comment>
<feature type="transmembrane region" description="Helical" evidence="25">
    <location>
        <begin position="935"/>
        <end position="955"/>
    </location>
</feature>
<dbReference type="InterPro" id="IPR022683">
    <property type="entry name" value="Calpain_III"/>
</dbReference>
<dbReference type="EMBL" id="CADEPI010000084">
    <property type="protein sequence ID" value="CAB3373388.1"/>
    <property type="molecule type" value="Genomic_DNA"/>
</dbReference>
<organism evidence="28 29">
    <name type="scientific">Cloeon dipterum</name>
    <dbReference type="NCBI Taxonomy" id="197152"/>
    <lineage>
        <taxon>Eukaryota</taxon>
        <taxon>Metazoa</taxon>
        <taxon>Ecdysozoa</taxon>
        <taxon>Arthropoda</taxon>
        <taxon>Hexapoda</taxon>
        <taxon>Insecta</taxon>
        <taxon>Pterygota</taxon>
        <taxon>Palaeoptera</taxon>
        <taxon>Ephemeroptera</taxon>
        <taxon>Pisciforma</taxon>
        <taxon>Baetidae</taxon>
        <taxon>Cloeon</taxon>
    </lineage>
</organism>
<evidence type="ECO:0000313" key="29">
    <source>
        <dbReference type="Proteomes" id="UP000494165"/>
    </source>
</evidence>
<evidence type="ECO:0000256" key="17">
    <source>
        <dbReference type="ARBA" id="ARBA00023180"/>
    </source>
</evidence>
<dbReference type="GO" id="GO:0008237">
    <property type="term" value="F:metallopeptidase activity"/>
    <property type="evidence" value="ECO:0007669"/>
    <property type="project" value="UniProtKB-KW"/>
</dbReference>
<evidence type="ECO:0000259" key="26">
    <source>
        <dbReference type="PROSITE" id="PS50203"/>
    </source>
</evidence>
<keyword evidence="8 25" id="KW-0812">Transmembrane</keyword>
<dbReference type="SMART" id="SM00720">
    <property type="entry name" value="calpain_III"/>
    <property type="match status" value="1"/>
</dbReference>
<evidence type="ECO:0000256" key="19">
    <source>
        <dbReference type="ARBA" id="ARBA00048014"/>
    </source>
</evidence>
<protein>
    <recommendedName>
        <fullName evidence="3">chitin synthase</fullName>
        <ecNumber evidence="3">2.4.1.16</ecNumber>
    </recommendedName>
</protein>
<feature type="transmembrane region" description="Helical" evidence="25">
    <location>
        <begin position="1565"/>
        <end position="1584"/>
    </location>
</feature>
<proteinExistence type="inferred from homology"/>
<dbReference type="SUPFAM" id="SSF53448">
    <property type="entry name" value="Nucleotide-diphospho-sugar transferases"/>
    <property type="match status" value="1"/>
</dbReference>
<keyword evidence="7" id="KW-0808">Transferase</keyword>
<evidence type="ECO:0000256" key="8">
    <source>
        <dbReference type="ARBA" id="ARBA00022692"/>
    </source>
</evidence>
<name>A0A8S1CX92_9INSE</name>
<feature type="active site" evidence="21 22">
    <location>
        <position position="2460"/>
    </location>
</feature>
<dbReference type="CDD" id="cd08067">
    <property type="entry name" value="MPN_2A_DUB"/>
    <property type="match status" value="1"/>
</dbReference>
<evidence type="ECO:0000256" key="20">
    <source>
        <dbReference type="ARBA" id="ARBA00061577"/>
    </source>
</evidence>
<feature type="transmembrane region" description="Helical" evidence="25">
    <location>
        <begin position="1803"/>
        <end position="1822"/>
    </location>
</feature>
<dbReference type="InterPro" id="IPR000555">
    <property type="entry name" value="JAMM/MPN+_dom"/>
</dbReference>
<feature type="compositionally biased region" description="Basic and acidic residues" evidence="24">
    <location>
        <begin position="526"/>
        <end position="547"/>
    </location>
</feature>
<dbReference type="Proteomes" id="UP000494165">
    <property type="component" value="Unassembled WGS sequence"/>
</dbReference>
<keyword evidence="17" id="KW-0325">Glycoprotein</keyword>
<feature type="region of interest" description="Disordered" evidence="24">
    <location>
        <begin position="453"/>
        <end position="563"/>
    </location>
</feature>
<evidence type="ECO:0000256" key="10">
    <source>
        <dbReference type="ARBA" id="ARBA00022801"/>
    </source>
</evidence>
<keyword evidence="5 22" id="KW-0645">Protease</keyword>
<feature type="compositionally biased region" description="Basic and acidic residues" evidence="24">
    <location>
        <begin position="463"/>
        <end position="477"/>
    </location>
</feature>
<dbReference type="PANTHER" id="PTHR22914">
    <property type="entry name" value="CHITIN SYNTHASE"/>
    <property type="match status" value="1"/>
</dbReference>
<evidence type="ECO:0000256" key="24">
    <source>
        <dbReference type="SAM" id="MobiDB-lite"/>
    </source>
</evidence>
<dbReference type="GO" id="GO:0004198">
    <property type="term" value="F:calcium-dependent cysteine-type endopeptidase activity"/>
    <property type="evidence" value="ECO:0007669"/>
    <property type="project" value="InterPro"/>
</dbReference>
<dbReference type="InterPro" id="IPR004835">
    <property type="entry name" value="Chitin_synth"/>
</dbReference>
<feature type="domain" description="Calpain catalytic" evidence="26">
    <location>
        <begin position="2217"/>
        <end position="2519"/>
    </location>
</feature>
<feature type="region of interest" description="Disordered" evidence="24">
    <location>
        <begin position="23"/>
        <end position="54"/>
    </location>
</feature>
<evidence type="ECO:0000256" key="13">
    <source>
        <dbReference type="ARBA" id="ARBA00022989"/>
    </source>
</evidence>
<dbReference type="Pfam" id="PF18755">
    <property type="entry name" value="RAMA"/>
    <property type="match status" value="1"/>
</dbReference>
<dbReference type="Pfam" id="PF01067">
    <property type="entry name" value="Calpain_III"/>
    <property type="match status" value="1"/>
</dbReference>
<dbReference type="InterPro" id="IPR055120">
    <property type="entry name" value="Chs-1/2_IV_N"/>
</dbReference>
<evidence type="ECO:0000256" key="6">
    <source>
        <dbReference type="ARBA" id="ARBA00022676"/>
    </source>
</evidence>
<comment type="subcellular location">
    <subcellularLocation>
        <location evidence="1">Cell membrane</location>
        <topology evidence="1">Multi-pass membrane protein</topology>
    </subcellularLocation>
</comment>
<feature type="region of interest" description="Disordered" evidence="24">
    <location>
        <begin position="2719"/>
        <end position="2739"/>
    </location>
</feature>
<evidence type="ECO:0000259" key="27">
    <source>
        <dbReference type="PROSITE" id="PS50249"/>
    </source>
</evidence>
<dbReference type="InterPro" id="IPR037518">
    <property type="entry name" value="MPN"/>
</dbReference>
<dbReference type="GO" id="GO:0005886">
    <property type="term" value="C:plasma membrane"/>
    <property type="evidence" value="ECO:0007669"/>
    <property type="project" value="UniProtKB-SubCell"/>
</dbReference>
<dbReference type="Gene3D" id="3.40.140.10">
    <property type="entry name" value="Cytidine Deaminase, domain 2"/>
    <property type="match status" value="1"/>
</dbReference>
<evidence type="ECO:0000256" key="22">
    <source>
        <dbReference type="PROSITE-ProRule" id="PRU00239"/>
    </source>
</evidence>
<feature type="compositionally biased region" description="Basic and acidic residues" evidence="24">
    <location>
        <begin position="2722"/>
        <end position="2736"/>
    </location>
</feature>
<evidence type="ECO:0000256" key="12">
    <source>
        <dbReference type="ARBA" id="ARBA00022833"/>
    </source>
</evidence>
<feature type="transmembrane region" description="Helical" evidence="25">
    <location>
        <begin position="1862"/>
        <end position="1881"/>
    </location>
</feature>
<evidence type="ECO:0000256" key="2">
    <source>
        <dbReference type="ARBA" id="ARBA00007623"/>
    </source>
</evidence>
<feature type="transmembrane region" description="Helical" evidence="25">
    <location>
        <begin position="695"/>
        <end position="716"/>
    </location>
</feature>
<dbReference type="GO" id="GO:0006508">
    <property type="term" value="P:proteolysis"/>
    <property type="evidence" value="ECO:0007669"/>
    <property type="project" value="UniProtKB-KW"/>
</dbReference>
<dbReference type="Pfam" id="PF23000">
    <property type="entry name" value="ChitinSynthase_IV_N"/>
    <property type="match status" value="1"/>
</dbReference>
<dbReference type="Pfam" id="PF03142">
    <property type="entry name" value="Chitin_synth_2"/>
    <property type="match status" value="1"/>
</dbReference>
<evidence type="ECO:0000256" key="9">
    <source>
        <dbReference type="ARBA" id="ARBA00022723"/>
    </source>
</evidence>
<evidence type="ECO:0000256" key="7">
    <source>
        <dbReference type="ARBA" id="ARBA00022679"/>
    </source>
</evidence>
<keyword evidence="14" id="KW-0482">Metalloprotease</keyword>
<comment type="similarity">
    <text evidence="2">Belongs to the peptidase C2 family.</text>
</comment>
<dbReference type="PROSITE" id="PS50249">
    <property type="entry name" value="MPN"/>
    <property type="match status" value="1"/>
</dbReference>
<feature type="transmembrane region" description="Helical" evidence="25">
    <location>
        <begin position="1919"/>
        <end position="1940"/>
    </location>
</feature>
<keyword evidence="4" id="KW-1003">Cell membrane</keyword>
<feature type="compositionally biased region" description="Polar residues" evidence="24">
    <location>
        <begin position="552"/>
        <end position="563"/>
    </location>
</feature>
<evidence type="ECO:0000256" key="14">
    <source>
        <dbReference type="ARBA" id="ARBA00023049"/>
    </source>
</evidence>
<dbReference type="Pfam" id="PF01398">
    <property type="entry name" value="JAB"/>
    <property type="match status" value="1"/>
</dbReference>
<gene>
    <name evidence="28" type="ORF">CLODIP_2_CD13228</name>
</gene>
<evidence type="ECO:0000256" key="11">
    <source>
        <dbReference type="ARBA" id="ARBA00022807"/>
    </source>
</evidence>
<evidence type="ECO:0000256" key="23">
    <source>
        <dbReference type="SAM" id="Coils"/>
    </source>
</evidence>
<keyword evidence="12" id="KW-0862">Zinc</keyword>
<feature type="transmembrane region" description="Helical" evidence="25">
    <location>
        <begin position="1448"/>
        <end position="1473"/>
    </location>
</feature>
<dbReference type="PANTHER" id="PTHR22914:SF42">
    <property type="entry name" value="CHITIN SYNTHASE"/>
    <property type="match status" value="1"/>
</dbReference>
<sequence length="2761" mass="314387">MHLGRRNFNLDLSEDCAELMEEDDFDEELEDSLSSPAGCTSGEESEGGTQVSSPCRSSVTLLTLLRERLLTPGEGAMSIHYLGQTFVGDLLPNGKIKSQETDLIFSSPSAWAIHCKKIINPEKKSGCGWASVKYRGRKLDAYKNAYFKKKRLDMSKENTHSDEEEVDKPLPIMIPPTGPKTIVKHNLLGCRTANQDQNVLVESVPFSTIGKIQPFLVSMSTNACMVMDFHCHLTNSEVVGYLAGHWDVNAHNLAITHAFPCRCRLADRELAPHVEADIYRAIEQRRLTLVGWYHSHPRSPATPSIKDLDTQLDYEIKMKGPSDASYTPCVGVICSPYYQPDTDMTRDQSLESSIVCYWVMPPPENRPMEYGRPMLMSYAVNQEHFLSQDALNEMKKCAEFYKGEPDAIKFGDSFAGSVTYLDKLKASLAPKFPRDQSEELVWSFVLELVSSVEEDNQTTVEAPKVENGHDAPNHEPENLQVESAESAPQRATNEDLESADTRPTPSPPGEKPEDLLSATSSSSFLHRTDTRMAAVRREPTDNDRSFSDDESTPLNNDIYSGSNRTEPAGWDVFRVLPPEAESISTANQQFLETTIKVIKVIVYLVTFIIVLTAGVIAKGSVLFMTSQLRPDKTIPYCNVEVGRQKTFTVSVPEEERVAWAWCIFFAYIVPEVGTFIRSVRICFFKSWHRPPSIDFLIIFFAETCHTVGLALLMFAVLPDLDVVKGAMLTNCMCIVPGIFGMLSRNNKESKRFAKVIVDMLAIAAQITGLVVWPLVEGEKKPGVWLIPASAFLTSVGWWENYVSQRSPLAFVKALGRVKERMEKTRYFTYIFMSVWKGVTFFCSMLLVLHMRGQSVPNFLAMFNTGFSEHKITINEVRPSSTSTLSDLANAIPTGETTEIDAAYNTAFYVLLIQICAAYICYIFGKFACKIMIQGFSYAFPVNLTIPVTISLLIAACGLRNGDPCFFHNSIPDYLFFDSPPVYFLNDFITGEHAWVWLLWLLSQTWITLHIWTPKCERLAATEKLFVNPMYDSLLIDQSMGLNRRRDGEDDVKTEDLADIHKEGMDEYYETISVQTEGSSSTPGKQVKSSDSITRIYACATMWHETKEEMMEMLKSIIRLDEDQSARRVAQKYLRIVDPDYYEFETHIFFDDAFEISDENDDDNVVNRFVKMLIETIDEAATHVHETTIRIKPPKRIPAPYGGRLVWTLPGKTKMIAHLKDKGKIRHRKRWSQVMYMYYLLGHRLMELPISVDRKEVMAENTYLLTLDGDIDFQPTAVQLLVDLMKKNRNLGAACGRIHPVGSGPMVWYQMFEYAIGHWLQKATEHMIGCVLCSPGCFSLFRGKALMDDNVMRRYTQRSDEARHYVQYDQGEDRWLCTLLLQRGYRVEYSAASDAYTHCPEGFNEFYQQRRRWVPSTMANIMDLLGDYKKTIKVNDNISMPYIGYQMMLMGGTILGPGTIFLMLVGAFVAAFKIDNWTSFTYNIVPILFFMLICFTTKSEIQLLFAQILSTAYALIMMAVIVGTALQLGEDGIGSPSAIFLIAMTGSFLIAAFLHPQEFWCIVPGIIYLLSIPSMYLLLILYSIINLNVVSWGTREVQTKKTKKEMEQEKKEAEEAKKKAKNNSLLGFLGKGNGSGDSDEGAFEFSMAGLFKIILCQHPANDSERQQLSRIAESLETLSKRLENIERVVDPHNMHGTRRRSISRCEGSHRGALTEDKAEEDQSRSEDEEESEGTGEPRQKRDDLVNPYWMEDPDLKHGEVDFMSKAEETFWKDLIAKYLYPIDANKEEQARIASDLIELRNQSVFAFFVINALFVLIVFLMQLNKDTLHFNWPFGVKTNISYDEVSQEVRIARDLIELRNKSVFAFFMFNALFVLIVFLLQLNKDQIHVDWPLGVKTNVTFNEETKEVHVSKEYLQLEPIGLVFVFFFALILVIQFLAMLFHRFGTISHILASTELNWYCNKKVDDTSTDALVDRHALDFVRHMQKLRGLDNDQDNDESLNDPDRISHRRTIHNLDKHSRKKQVIGTLDVAFKKRFFAISAENGKAEAAGTPVLGLNRKMINREEALKALEIRRNSVLAERRKSQMKTLGASKAPSEYGVTGAQAMAAPRHRVSVASGVSLKEMFEPPTGSVNHAYEEEPSSMNNNSSVRLANMRSSNSKWKAPSESSRKNSRIIILMQIQQAIQQKGNLKISIKTFGDDEGRPSFAQIKESHNSENLFEDYDFEPDNMLLGSLPDHVLVEWKRPWEMTNNPTFITEGLSRMDINQGRLGDCWMLAALADLTMRPDLMKLVVPDDNPEFTDDDYCGAFHMRFWYQGEWLDVTVDDRLPTCNGRLLYVKSTNPNEFWPAILEKAYAKLYGSYAHLQGGLMGEALQDFTGGVTSKINHAEHEPLETFLRILDAHRNNSFVAAALIRFNMDDSDRLANGLVPGHAYSVIRIEWVRFKNDDQDQPTDIPLICLRNPWGRVEWNGMWNDRCPMWQKISEKRKQEIGYRRQEDGEFWQSFADFYRLFTFTEICMFAVPVNEPGEHQANDGSNWFVESYHGSWTKGHNAGGCRLYPETFWCNPKHGFSVNGRKKQLVLVSLLHKHRRRMMWKNPNASALKIGLFVYKTRNVHQMLDKEFFTSTRAYAYTELSVMRENAFQLHAEPGSYIVVPYTLCPDEEGEYLLRIMVKINDRRRSIGHQMKKRVEMYANRIPRMTKGECLAQMVQIEEIVTKTITGAEDGRGQTRDQGHARQEPLSFDQGLCSGAEISASEKCGDEV</sequence>
<dbReference type="EC" id="2.4.1.16" evidence="3"/>
<keyword evidence="11 22" id="KW-0788">Thiol protease</keyword>
<dbReference type="Gene3D" id="3.90.70.10">
    <property type="entry name" value="Cysteine proteinases"/>
    <property type="match status" value="1"/>
</dbReference>